<dbReference type="GO" id="GO:0008379">
    <property type="term" value="F:thioredoxin peroxidase activity"/>
    <property type="evidence" value="ECO:0007669"/>
    <property type="project" value="TreeGrafter"/>
</dbReference>
<dbReference type="GO" id="GO:0033554">
    <property type="term" value="P:cellular response to stress"/>
    <property type="evidence" value="ECO:0007669"/>
    <property type="project" value="TreeGrafter"/>
</dbReference>
<dbReference type="PROSITE" id="PS51352">
    <property type="entry name" value="THIOREDOXIN_2"/>
    <property type="match status" value="1"/>
</dbReference>
<comment type="similarity">
    <text evidence="1">Belongs to the peroxiredoxin family. AhpC/Prx1 subfamily.</text>
</comment>
<dbReference type="AlphaFoldDB" id="A0A0T6BDS1"/>
<dbReference type="GO" id="GO:0006979">
    <property type="term" value="P:response to oxidative stress"/>
    <property type="evidence" value="ECO:0007669"/>
    <property type="project" value="TreeGrafter"/>
</dbReference>
<dbReference type="InterPro" id="IPR013766">
    <property type="entry name" value="Thioredoxin_domain"/>
</dbReference>
<dbReference type="PANTHER" id="PTHR10681">
    <property type="entry name" value="THIOREDOXIN PEROXIDASE"/>
    <property type="match status" value="1"/>
</dbReference>
<dbReference type="OrthoDB" id="185659at2759"/>
<sequence>MASIFTSLVRKAPRLINLRQPVTQNVRSLSISNALYSPRIQEPAPEFEGIACHEDKFKNIKLSDYKGKYVLLVFYPLDFTFVCPTELIALETYYDDFRKMECEVIGVSVDSHYTHLAWQNTPREVSVFIKFKCRNIHESNFPMTVKPETNFYISIY</sequence>
<dbReference type="GO" id="GO:0005829">
    <property type="term" value="C:cytosol"/>
    <property type="evidence" value="ECO:0007669"/>
    <property type="project" value="TreeGrafter"/>
</dbReference>
<evidence type="ECO:0000313" key="7">
    <source>
        <dbReference type="Proteomes" id="UP000051574"/>
    </source>
</evidence>
<gene>
    <name evidence="6" type="ORF">AMK59_2526</name>
</gene>
<evidence type="ECO:0000256" key="3">
    <source>
        <dbReference type="ARBA" id="ARBA00023002"/>
    </source>
</evidence>
<dbReference type="EMBL" id="LJIG01001663">
    <property type="protein sequence ID" value="KRT85277.1"/>
    <property type="molecule type" value="Genomic_DNA"/>
</dbReference>
<dbReference type="GO" id="GO:0005739">
    <property type="term" value="C:mitochondrion"/>
    <property type="evidence" value="ECO:0007669"/>
    <property type="project" value="TreeGrafter"/>
</dbReference>
<dbReference type="Pfam" id="PF00578">
    <property type="entry name" value="AhpC-TSA"/>
    <property type="match status" value="1"/>
</dbReference>
<evidence type="ECO:0000259" key="5">
    <source>
        <dbReference type="PROSITE" id="PS51352"/>
    </source>
</evidence>
<dbReference type="GO" id="GO:0042744">
    <property type="term" value="P:hydrogen peroxide catabolic process"/>
    <property type="evidence" value="ECO:0007669"/>
    <property type="project" value="TreeGrafter"/>
</dbReference>
<evidence type="ECO:0000256" key="4">
    <source>
        <dbReference type="ARBA" id="ARBA00049091"/>
    </source>
</evidence>
<comment type="caution">
    <text evidence="6">The sequence shown here is derived from an EMBL/GenBank/DDBJ whole genome shotgun (WGS) entry which is preliminary data.</text>
</comment>
<dbReference type="InterPro" id="IPR036249">
    <property type="entry name" value="Thioredoxin-like_sf"/>
</dbReference>
<reference evidence="6 7" key="1">
    <citation type="submission" date="2015-09" db="EMBL/GenBank/DDBJ databases">
        <title>Draft genome of the scarab beetle Oryctes borbonicus.</title>
        <authorList>
            <person name="Meyer J.M."/>
            <person name="Markov G.V."/>
            <person name="Baskaran P."/>
            <person name="Herrmann M."/>
            <person name="Sommer R.J."/>
            <person name="Roedelsperger C."/>
        </authorList>
    </citation>
    <scope>NUCLEOTIDE SEQUENCE [LARGE SCALE GENOMIC DNA]</scope>
    <source>
        <strain evidence="6">OB123</strain>
        <tissue evidence="6">Whole animal</tissue>
    </source>
</reference>
<name>A0A0T6BDS1_9SCAR</name>
<dbReference type="PANTHER" id="PTHR10681:SF128">
    <property type="entry name" value="THIOREDOXIN-DEPENDENT PEROXIDE REDUCTASE, MITOCHONDRIAL"/>
    <property type="match status" value="1"/>
</dbReference>
<dbReference type="SUPFAM" id="SSF52833">
    <property type="entry name" value="Thioredoxin-like"/>
    <property type="match status" value="1"/>
</dbReference>
<accession>A0A0T6BDS1</accession>
<dbReference type="InterPro" id="IPR000866">
    <property type="entry name" value="AhpC/TSA"/>
</dbReference>
<dbReference type="InterPro" id="IPR050217">
    <property type="entry name" value="Peroxiredoxin"/>
</dbReference>
<evidence type="ECO:0000313" key="6">
    <source>
        <dbReference type="EMBL" id="KRT85277.1"/>
    </source>
</evidence>
<evidence type="ECO:0000256" key="2">
    <source>
        <dbReference type="ARBA" id="ARBA00013017"/>
    </source>
</evidence>
<dbReference type="Proteomes" id="UP000051574">
    <property type="component" value="Unassembled WGS sequence"/>
</dbReference>
<dbReference type="EC" id="1.11.1.24" evidence="2"/>
<evidence type="ECO:0000256" key="1">
    <source>
        <dbReference type="ARBA" id="ARBA00009796"/>
    </source>
</evidence>
<proteinExistence type="inferred from homology"/>
<dbReference type="GO" id="GO:0045454">
    <property type="term" value="P:cell redox homeostasis"/>
    <property type="evidence" value="ECO:0007669"/>
    <property type="project" value="TreeGrafter"/>
</dbReference>
<dbReference type="Gene3D" id="3.40.30.10">
    <property type="entry name" value="Glutaredoxin"/>
    <property type="match status" value="1"/>
</dbReference>
<feature type="domain" description="Thioredoxin" evidence="5">
    <location>
        <begin position="38"/>
        <end position="156"/>
    </location>
</feature>
<keyword evidence="3" id="KW-0560">Oxidoreductase</keyword>
<comment type="catalytic activity">
    <reaction evidence="4">
        <text>a hydroperoxide + [thioredoxin]-dithiol = an alcohol + [thioredoxin]-disulfide + H2O</text>
        <dbReference type="Rhea" id="RHEA:62620"/>
        <dbReference type="Rhea" id="RHEA-COMP:10698"/>
        <dbReference type="Rhea" id="RHEA-COMP:10700"/>
        <dbReference type="ChEBI" id="CHEBI:15377"/>
        <dbReference type="ChEBI" id="CHEBI:29950"/>
        <dbReference type="ChEBI" id="CHEBI:30879"/>
        <dbReference type="ChEBI" id="CHEBI:35924"/>
        <dbReference type="ChEBI" id="CHEBI:50058"/>
        <dbReference type="EC" id="1.11.1.24"/>
    </reaction>
</comment>
<protein>
    <recommendedName>
        <fullName evidence="2">thioredoxin-dependent peroxiredoxin</fullName>
        <ecNumber evidence="2">1.11.1.24</ecNumber>
    </recommendedName>
</protein>
<organism evidence="6 7">
    <name type="scientific">Oryctes borbonicus</name>
    <dbReference type="NCBI Taxonomy" id="1629725"/>
    <lineage>
        <taxon>Eukaryota</taxon>
        <taxon>Metazoa</taxon>
        <taxon>Ecdysozoa</taxon>
        <taxon>Arthropoda</taxon>
        <taxon>Hexapoda</taxon>
        <taxon>Insecta</taxon>
        <taxon>Pterygota</taxon>
        <taxon>Neoptera</taxon>
        <taxon>Endopterygota</taxon>
        <taxon>Coleoptera</taxon>
        <taxon>Polyphaga</taxon>
        <taxon>Scarabaeiformia</taxon>
        <taxon>Scarabaeidae</taxon>
        <taxon>Dynastinae</taxon>
        <taxon>Oryctes</taxon>
    </lineage>
</organism>
<keyword evidence="7" id="KW-1185">Reference proteome</keyword>